<gene>
    <name evidence="1" type="ORF">KK488_00200</name>
</gene>
<dbReference type="RefSeq" id="WP_214621132.1">
    <property type="nucleotide sequence ID" value="NZ_JAHGAW010000001.1"/>
</dbReference>
<name>A0A9X1AJA8_9SPHN</name>
<evidence type="ECO:0000313" key="1">
    <source>
        <dbReference type="EMBL" id="MBT2185370.1"/>
    </source>
</evidence>
<comment type="caution">
    <text evidence="1">The sequence shown here is derived from an EMBL/GenBank/DDBJ whole genome shotgun (WGS) entry which is preliminary data.</text>
</comment>
<accession>A0A9X1AJA8</accession>
<reference evidence="1" key="1">
    <citation type="submission" date="2021-05" db="EMBL/GenBank/DDBJ databases">
        <title>Genome of Sphingobium sp. strain.</title>
        <authorList>
            <person name="Fan R."/>
        </authorList>
    </citation>
    <scope>NUCLEOTIDE SEQUENCE</scope>
    <source>
        <strain evidence="1">H33</strain>
    </source>
</reference>
<dbReference type="EMBL" id="JAHGAW010000001">
    <property type="protein sequence ID" value="MBT2185370.1"/>
    <property type="molecule type" value="Genomic_DNA"/>
</dbReference>
<evidence type="ECO:0008006" key="3">
    <source>
        <dbReference type="Google" id="ProtNLM"/>
    </source>
</evidence>
<proteinExistence type="predicted"/>
<dbReference type="AlphaFoldDB" id="A0A9X1AJA8"/>
<evidence type="ECO:0000313" key="2">
    <source>
        <dbReference type="Proteomes" id="UP001138757"/>
    </source>
</evidence>
<keyword evidence="2" id="KW-1185">Reference proteome</keyword>
<sequence length="204" mass="22819">MDDPIPNHGARSANRPFAIADPGMAAALLAGRKTQMRVLVHSPLAQVAPGERIAVREACIPGRYVAGQVYSTSPANATFVIFPDGWRQHSDGSVKRGRRPTDPDHLWIPAIQMPDWAGRATLIIERVRTERLQRISRRDVRAEGAVPLLGGLLWRWPPPMPGRYLTASRAFAHYWNVRHAMPGERWEDDPPVVVLGFRVELCSR</sequence>
<dbReference type="Proteomes" id="UP001138757">
    <property type="component" value="Unassembled WGS sequence"/>
</dbReference>
<organism evidence="1 2">
    <name type="scientific">Sphingobium nicotianae</name>
    <dbReference type="NCBI Taxonomy" id="2782607"/>
    <lineage>
        <taxon>Bacteria</taxon>
        <taxon>Pseudomonadati</taxon>
        <taxon>Pseudomonadota</taxon>
        <taxon>Alphaproteobacteria</taxon>
        <taxon>Sphingomonadales</taxon>
        <taxon>Sphingomonadaceae</taxon>
        <taxon>Sphingobium</taxon>
    </lineage>
</organism>
<protein>
    <recommendedName>
        <fullName evidence="3">ASCH domain-containing protein</fullName>
    </recommendedName>
</protein>